<keyword evidence="1 2" id="KW-0539">Nucleus</keyword>
<feature type="region of interest" description="Disordered" evidence="3">
    <location>
        <begin position="662"/>
        <end position="711"/>
    </location>
</feature>
<protein>
    <recommendedName>
        <fullName evidence="4">YDG domain-containing protein</fullName>
    </recommendedName>
</protein>
<dbReference type="Gene3D" id="2.30.280.10">
    <property type="entry name" value="SRA-YDG"/>
    <property type="match status" value="1"/>
</dbReference>
<feature type="compositionally biased region" description="Low complexity" evidence="3">
    <location>
        <begin position="693"/>
        <end position="711"/>
    </location>
</feature>
<evidence type="ECO:0000256" key="3">
    <source>
        <dbReference type="SAM" id="MobiDB-lite"/>
    </source>
</evidence>
<reference evidence="5 6" key="1">
    <citation type="journal article" date="2018" name="BMC Genomics">
        <title>The genome of Naegleria lovaniensis, the basis for a comparative approach to unravel pathogenicity factors of the human pathogenic amoeba N. fowleri.</title>
        <authorList>
            <person name="Liechti N."/>
            <person name="Schurch N."/>
            <person name="Bruggmann R."/>
            <person name="Wittwer M."/>
        </authorList>
    </citation>
    <scope>NUCLEOTIDE SEQUENCE [LARGE SCALE GENOMIC DNA]</scope>
    <source>
        <strain evidence="5 6">ATCC 30569</strain>
    </source>
</reference>
<feature type="compositionally biased region" description="Polar residues" evidence="3">
    <location>
        <begin position="136"/>
        <end position="154"/>
    </location>
</feature>
<dbReference type="InterPro" id="IPR036987">
    <property type="entry name" value="SRA-YDG_sf"/>
</dbReference>
<evidence type="ECO:0000256" key="2">
    <source>
        <dbReference type="PROSITE-ProRule" id="PRU00358"/>
    </source>
</evidence>
<dbReference type="SMART" id="SM00466">
    <property type="entry name" value="SRA"/>
    <property type="match status" value="1"/>
</dbReference>
<feature type="region of interest" description="Disordered" evidence="3">
    <location>
        <begin position="1"/>
        <end position="27"/>
    </location>
</feature>
<comment type="caution">
    <text evidence="5">The sequence shown here is derived from an EMBL/GenBank/DDBJ whole genome shotgun (WGS) entry which is preliminary data.</text>
</comment>
<dbReference type="RefSeq" id="XP_044546501.1">
    <property type="nucleotide sequence ID" value="XM_044697336.1"/>
</dbReference>
<feature type="compositionally biased region" description="Acidic residues" evidence="3">
    <location>
        <begin position="662"/>
        <end position="673"/>
    </location>
</feature>
<comment type="subcellular location">
    <subcellularLocation>
        <location evidence="2">Nucleus</location>
    </subcellularLocation>
</comment>
<dbReference type="EMBL" id="PYSW02000029">
    <property type="protein sequence ID" value="KAG2379239.1"/>
    <property type="molecule type" value="Genomic_DNA"/>
</dbReference>
<proteinExistence type="predicted"/>
<dbReference type="InterPro" id="IPR003105">
    <property type="entry name" value="SRA_YDG"/>
</dbReference>
<gene>
    <name evidence="5" type="ORF">C9374_007378</name>
</gene>
<feature type="region of interest" description="Disordered" evidence="3">
    <location>
        <begin position="43"/>
        <end position="113"/>
    </location>
</feature>
<feature type="compositionally biased region" description="Low complexity" evidence="3">
    <location>
        <begin position="1"/>
        <end position="21"/>
    </location>
</feature>
<dbReference type="Pfam" id="PF02182">
    <property type="entry name" value="SAD_SRA"/>
    <property type="match status" value="1"/>
</dbReference>
<dbReference type="PROSITE" id="PS51015">
    <property type="entry name" value="YDG"/>
    <property type="match status" value="1"/>
</dbReference>
<dbReference type="GeneID" id="68099832"/>
<dbReference type="InterPro" id="IPR015947">
    <property type="entry name" value="PUA-like_sf"/>
</dbReference>
<feature type="compositionally biased region" description="Basic and acidic residues" evidence="3">
    <location>
        <begin position="674"/>
        <end position="683"/>
    </location>
</feature>
<evidence type="ECO:0000256" key="1">
    <source>
        <dbReference type="ARBA" id="ARBA00023242"/>
    </source>
</evidence>
<feature type="compositionally biased region" description="Low complexity" evidence="3">
    <location>
        <begin position="70"/>
        <end position="82"/>
    </location>
</feature>
<feature type="region of interest" description="Disordered" evidence="3">
    <location>
        <begin position="130"/>
        <end position="154"/>
    </location>
</feature>
<dbReference type="SUPFAM" id="SSF88697">
    <property type="entry name" value="PUA domain-like"/>
    <property type="match status" value="1"/>
</dbReference>
<dbReference type="Proteomes" id="UP000816034">
    <property type="component" value="Unassembled WGS sequence"/>
</dbReference>
<sequence>MTPQETSNSNNTSTPPNNNSNGGYIDYDDMFIDAGRAANYSEQYSASSSAHQRLKAASSSADMSKKLENSVSTPTTVSSDSPLNPSSTLNKSTQSICSSPQSLPNTPSIATVPSLKSSSNFNISFIDQDNSKQESTKQQPLGGNSLTPTSSFQIKDSSSQVLSSTTLPSGSSSCNVPLLPNLQSIVNSSPLNSHPQKTIPTLSSPGVTGVHYKDRKRTISLQYLAEISNFSRNDVQDAMICKIDNETGEIYGNIPDIVVGMKFESRMDLLDCKLHTDLQSAVCTNSNYSKPAASLIIYDSQDEHEDRGTIVLYSINFQQHDPQSSPPSIKGTAAEALAQNSAYKIPVRVIRGRYELSIIDRESPLRNHHCPVHGYRYDGLYFVGEYFFEPTISSYIFKLIRIYGQPELPHTSIPGETPSFSSIPPQFTNHTPIPQQPTPSSTSGAVWPRSNIETSVFGIPSLVTQRMISSSSPQQQHTYSKQSSHNYHDLPYIPKLPSNIPSPNSQHFPQNHHALPSIPSIPSIASRTQFYGNDPSTLVNRPVSPTMINSNTSSVNATTRSGTQNQFYNISNKVEDGHDTERMMNLTHSTIRQMISNLRSQNSKFNERIQQYSANITDINSKVEDVQRCLPPGGTSSRQLTSRNKTFTWKAGVDRSKYFVYDDEDGEDQAEEEQPTRTDQQEHKKSKKRKKQSVSASSSSTSVDQSSDNNK</sequence>
<organism evidence="5 6">
    <name type="scientific">Naegleria lovaniensis</name>
    <name type="common">Amoeba</name>
    <dbReference type="NCBI Taxonomy" id="51637"/>
    <lineage>
        <taxon>Eukaryota</taxon>
        <taxon>Discoba</taxon>
        <taxon>Heterolobosea</taxon>
        <taxon>Tetramitia</taxon>
        <taxon>Eutetramitia</taxon>
        <taxon>Vahlkampfiidae</taxon>
        <taxon>Naegleria</taxon>
    </lineage>
</organism>
<evidence type="ECO:0000313" key="6">
    <source>
        <dbReference type="Proteomes" id="UP000816034"/>
    </source>
</evidence>
<keyword evidence="6" id="KW-1185">Reference proteome</keyword>
<feature type="domain" description="YDG" evidence="4">
    <location>
        <begin position="252"/>
        <end position="404"/>
    </location>
</feature>
<name>A0AA88GH03_NAELO</name>
<feature type="compositionally biased region" description="Polar residues" evidence="3">
    <location>
        <begin position="83"/>
        <end position="113"/>
    </location>
</feature>
<accession>A0AA88GH03</accession>
<dbReference type="GO" id="GO:0005634">
    <property type="term" value="C:nucleus"/>
    <property type="evidence" value="ECO:0007669"/>
    <property type="project" value="UniProtKB-SubCell"/>
</dbReference>
<evidence type="ECO:0000259" key="4">
    <source>
        <dbReference type="PROSITE" id="PS51015"/>
    </source>
</evidence>
<dbReference type="AlphaFoldDB" id="A0AA88GH03"/>
<evidence type="ECO:0000313" key="5">
    <source>
        <dbReference type="EMBL" id="KAG2379239.1"/>
    </source>
</evidence>